<proteinExistence type="predicted"/>
<sequence>RGQEERGDILLPETMSRPPGGNGAGRDDVVNALVSPHGWLRDNGLQRSKLSLPQILTHIGFRQRGDYVHHLRKSISSKYADGMFPQITVDGTVHNITATREELESLCEKLEAKAKLCSRRLDWLTTGSRKLFGVIQEKSVTLVLDVGCSATRAQQKLGKQALCKVICEQVSQMDCFNIMSSGIQGVSRWQEKAVKSTEANLSSAMDWLLAHECEPSTGRSTAEIEAVYLFVVGDLVDDVAGVLRGRLKRNVCPVHTVSFNGKTGKGIQALRDLSNLTAGRIHEFAQMEYLEHVACDSPDRSNGHLDLSKFEPIGGIKVREDVYQVWREMREALKTRNQIKRILVELLPQRLELGVSFRDIFAFCPPAESESQRALPEDCLSSKEWLNRFGACRWVNELQVWQGPS</sequence>
<keyword evidence="1" id="KW-0175">Coiled coil</keyword>
<evidence type="ECO:0000256" key="1">
    <source>
        <dbReference type="SAM" id="Coils"/>
    </source>
</evidence>
<dbReference type="Ensembl" id="ENSDCDT00010033792.1">
    <property type="protein sequence ID" value="ENSDCDP00010027312.1"/>
    <property type="gene ID" value="ENSDCDG00010017298.1"/>
</dbReference>
<keyword evidence="4" id="KW-1185">Reference proteome</keyword>
<dbReference type="PANTHER" id="PTHR46785">
    <property type="entry name" value="VON WILLEBRAND FACTOR A DOMAIN-CONTAINING PROTEIN 3B"/>
    <property type="match status" value="1"/>
</dbReference>
<name>A0A8C3ZNL8_9TELE</name>
<dbReference type="GeneTree" id="ENSGT01150000287995"/>
<evidence type="ECO:0000313" key="4">
    <source>
        <dbReference type="Proteomes" id="UP000694580"/>
    </source>
</evidence>
<dbReference type="Ensembl" id="ENSDCDT00010059105.1">
    <property type="protein sequence ID" value="ENSDCDP00010048750.1"/>
    <property type="gene ID" value="ENSDCDG00010029331.1"/>
</dbReference>
<dbReference type="Proteomes" id="UP000694580">
    <property type="component" value="Chromosome 13"/>
</dbReference>
<evidence type="ECO:0000313" key="3">
    <source>
        <dbReference type="Ensembl" id="ENSDCDP00010048750.1"/>
    </source>
</evidence>
<reference evidence="3" key="2">
    <citation type="submission" date="2025-05" db="UniProtKB">
        <authorList>
            <consortium name="Ensembl"/>
        </authorList>
    </citation>
    <scope>IDENTIFICATION</scope>
</reference>
<evidence type="ECO:0000256" key="2">
    <source>
        <dbReference type="SAM" id="MobiDB-lite"/>
    </source>
</evidence>
<accession>A0A8C3ZNL8</accession>
<protein>
    <submittedName>
        <fullName evidence="3">Uncharacterized protein</fullName>
    </submittedName>
</protein>
<reference evidence="3 4" key="1">
    <citation type="submission" date="2020-06" db="EMBL/GenBank/DDBJ databases">
        <authorList>
            <consortium name="Wellcome Sanger Institute Data Sharing"/>
        </authorList>
    </citation>
    <scope>NUCLEOTIDE SEQUENCE [LARGE SCALE GENOMIC DNA]</scope>
</reference>
<dbReference type="AlphaFoldDB" id="A0A8C3ZNL8"/>
<dbReference type="PANTHER" id="PTHR46785:SF1">
    <property type="entry name" value="VON WILLEBRAND FACTOR A DOMAIN-CONTAINING PROTEIN 3B"/>
    <property type="match status" value="1"/>
</dbReference>
<organism evidence="3 4">
    <name type="scientific">Denticeps clupeoides</name>
    <name type="common">denticle herring</name>
    <dbReference type="NCBI Taxonomy" id="299321"/>
    <lineage>
        <taxon>Eukaryota</taxon>
        <taxon>Metazoa</taxon>
        <taxon>Chordata</taxon>
        <taxon>Craniata</taxon>
        <taxon>Vertebrata</taxon>
        <taxon>Euteleostomi</taxon>
        <taxon>Actinopterygii</taxon>
        <taxon>Neopterygii</taxon>
        <taxon>Teleostei</taxon>
        <taxon>Clupei</taxon>
        <taxon>Clupeiformes</taxon>
        <taxon>Denticipitoidei</taxon>
        <taxon>Denticipitidae</taxon>
        <taxon>Denticeps</taxon>
    </lineage>
</organism>
<feature type="region of interest" description="Disordered" evidence="2">
    <location>
        <begin position="1"/>
        <end position="27"/>
    </location>
</feature>
<feature type="coiled-coil region" evidence="1">
    <location>
        <begin position="93"/>
        <end position="120"/>
    </location>
</feature>